<dbReference type="EMBL" id="DVIU01000301">
    <property type="protein sequence ID" value="HIS37851.1"/>
    <property type="molecule type" value="Genomic_DNA"/>
</dbReference>
<gene>
    <name evidence="3" type="ORF">IAC10_14705</name>
</gene>
<comment type="caution">
    <text evidence="3">The sequence shown here is derived from an EMBL/GenBank/DDBJ whole genome shotgun (WGS) entry which is preliminary data.</text>
</comment>
<evidence type="ECO:0000313" key="3">
    <source>
        <dbReference type="EMBL" id="HIS37851.1"/>
    </source>
</evidence>
<reference evidence="3" key="1">
    <citation type="submission" date="2020-10" db="EMBL/GenBank/DDBJ databases">
        <authorList>
            <person name="Gilroy R."/>
        </authorList>
    </citation>
    <scope>NUCLEOTIDE SEQUENCE</scope>
    <source>
        <strain evidence="3">6276</strain>
    </source>
</reference>
<accession>A0A9D1JPA1</accession>
<evidence type="ECO:0000256" key="2">
    <source>
        <dbReference type="SAM" id="SignalP"/>
    </source>
</evidence>
<dbReference type="PROSITE" id="PS50005">
    <property type="entry name" value="TPR"/>
    <property type="match status" value="2"/>
</dbReference>
<dbReference type="SMART" id="SM00028">
    <property type="entry name" value="TPR"/>
    <property type="match status" value="6"/>
</dbReference>
<reference evidence="3" key="2">
    <citation type="journal article" date="2021" name="PeerJ">
        <title>Extensive microbial diversity within the chicken gut microbiome revealed by metagenomics and culture.</title>
        <authorList>
            <person name="Gilroy R."/>
            <person name="Ravi A."/>
            <person name="Getino M."/>
            <person name="Pursley I."/>
            <person name="Horton D.L."/>
            <person name="Alikhan N.F."/>
            <person name="Baker D."/>
            <person name="Gharbi K."/>
            <person name="Hall N."/>
            <person name="Watson M."/>
            <person name="Adriaenssens E.M."/>
            <person name="Foster-Nyarko E."/>
            <person name="Jarju S."/>
            <person name="Secka A."/>
            <person name="Antonio M."/>
            <person name="Oren A."/>
            <person name="Chaudhuri R.R."/>
            <person name="La Ragione R."/>
            <person name="Hildebrand F."/>
            <person name="Pallen M.J."/>
        </authorList>
    </citation>
    <scope>NUCLEOTIDE SEQUENCE</scope>
    <source>
        <strain evidence="3">6276</strain>
    </source>
</reference>
<feature type="repeat" description="TPR" evidence="1">
    <location>
        <begin position="470"/>
        <end position="503"/>
    </location>
</feature>
<dbReference type="PANTHER" id="PTHR12558:SF13">
    <property type="entry name" value="CELL DIVISION CYCLE PROTEIN 27 HOMOLOG"/>
    <property type="match status" value="1"/>
</dbReference>
<organism evidence="3 4">
    <name type="scientific">Candidatus Scatousia excrementigallinarum</name>
    <dbReference type="NCBI Taxonomy" id="2840935"/>
    <lineage>
        <taxon>Bacteria</taxon>
        <taxon>Candidatus Scatousia</taxon>
    </lineage>
</organism>
<dbReference type="SUPFAM" id="SSF48452">
    <property type="entry name" value="TPR-like"/>
    <property type="match status" value="3"/>
</dbReference>
<dbReference type="AlphaFoldDB" id="A0A9D1JPA1"/>
<dbReference type="Gene3D" id="1.25.40.10">
    <property type="entry name" value="Tetratricopeptide repeat domain"/>
    <property type="match status" value="1"/>
</dbReference>
<evidence type="ECO:0008006" key="5">
    <source>
        <dbReference type="Google" id="ProtNLM"/>
    </source>
</evidence>
<feature type="repeat" description="TPR" evidence="1">
    <location>
        <begin position="305"/>
        <end position="338"/>
    </location>
</feature>
<dbReference type="GO" id="GO:0051301">
    <property type="term" value="P:cell division"/>
    <property type="evidence" value="ECO:0007669"/>
    <property type="project" value="TreeGrafter"/>
</dbReference>
<feature type="chain" id="PRO_5038637062" description="Tetratricopeptide repeat protein" evidence="2">
    <location>
        <begin position="21"/>
        <end position="512"/>
    </location>
</feature>
<name>A0A9D1JPA1_9BACT</name>
<sequence>MNKGLYISAVLILTAASAFASGFDDIKPANPLDLPVQKTEDIIQINKPQKASLTKNDVHNHYAVALERFIQCNVRSSYADFRILIESIVPNDYAYMLIANKMADLGFFSLSDLALSKVTDEDISYIMNDDIQRYYYPSYKLNPKDEIYLAEMFSNIMYNAQSLEAASELVKNTTLLEKSDYANYIVALGLLKANNINNAKKYIDVAINKNPQNLNYKKLKAEIALQDNKTKTALKIVEEMKQAPVMNEFYINKTYSLEQYVLYKAAKQDYEKKYHLGYYYYYEGELNKAMRTLQTATSSKKKNNADTYALIARVYFDMKEYEKAGNFAEKTLNIQSNNVMALIVMGDISAKDKDYKTAYKYYNKAYSGDKKSIAPAIRLAETARKLDKLDTTRDIYSKILKTRSDCPQAYYNVAMTDATRKLEYLKKAVALDSNFTEGWLELSKMMIDMQNFAAAKKYLAIAKYIDENNFKYYYYQGLICKSQGLIQDAVYNFKKSLSINPDFKPAKEELSI</sequence>
<keyword evidence="1" id="KW-0802">TPR repeat</keyword>
<evidence type="ECO:0000313" key="4">
    <source>
        <dbReference type="Proteomes" id="UP000823928"/>
    </source>
</evidence>
<dbReference type="PANTHER" id="PTHR12558">
    <property type="entry name" value="CELL DIVISION CYCLE 16,23,27"/>
    <property type="match status" value="1"/>
</dbReference>
<proteinExistence type="predicted"/>
<dbReference type="InterPro" id="IPR011990">
    <property type="entry name" value="TPR-like_helical_dom_sf"/>
</dbReference>
<evidence type="ECO:0000256" key="1">
    <source>
        <dbReference type="PROSITE-ProRule" id="PRU00339"/>
    </source>
</evidence>
<dbReference type="InterPro" id="IPR019734">
    <property type="entry name" value="TPR_rpt"/>
</dbReference>
<dbReference type="Pfam" id="PF13181">
    <property type="entry name" value="TPR_8"/>
    <property type="match status" value="1"/>
</dbReference>
<protein>
    <recommendedName>
        <fullName evidence="5">Tetratricopeptide repeat protein</fullName>
    </recommendedName>
</protein>
<keyword evidence="2" id="KW-0732">Signal</keyword>
<feature type="signal peptide" evidence="2">
    <location>
        <begin position="1"/>
        <end position="20"/>
    </location>
</feature>
<dbReference type="Proteomes" id="UP000823928">
    <property type="component" value="Unassembled WGS sequence"/>
</dbReference>